<dbReference type="InterPro" id="IPR001128">
    <property type="entry name" value="Cyt_P450"/>
</dbReference>
<comment type="caution">
    <text evidence="8">The sequence shown here is derived from an EMBL/GenBank/DDBJ whole genome shotgun (WGS) entry which is preliminary data.</text>
</comment>
<keyword evidence="7" id="KW-0560">Oxidoreductase</keyword>
<evidence type="ECO:0000313" key="8">
    <source>
        <dbReference type="EMBL" id="KAK3039897.1"/>
    </source>
</evidence>
<dbReference type="InterPro" id="IPR002403">
    <property type="entry name" value="Cyt_P450_E_grp-IV"/>
</dbReference>
<dbReference type="PROSITE" id="PS00086">
    <property type="entry name" value="CYTOCHROME_P450"/>
    <property type="match status" value="1"/>
</dbReference>
<evidence type="ECO:0000256" key="4">
    <source>
        <dbReference type="ARBA" id="ARBA00022989"/>
    </source>
</evidence>
<evidence type="ECO:0000256" key="2">
    <source>
        <dbReference type="ARBA" id="ARBA00022692"/>
    </source>
</evidence>
<dbReference type="GO" id="GO:0005506">
    <property type="term" value="F:iron ion binding"/>
    <property type="evidence" value="ECO:0007669"/>
    <property type="project" value="InterPro"/>
</dbReference>
<keyword evidence="3 6" id="KW-0479">Metal-binding</keyword>
<dbReference type="EMBL" id="JAVXUP010000068">
    <property type="protein sequence ID" value="KAK3039897.1"/>
    <property type="molecule type" value="Genomic_DNA"/>
</dbReference>
<dbReference type="PRINTS" id="PR00465">
    <property type="entry name" value="EP450IV"/>
</dbReference>
<comment type="cofactor">
    <cofactor evidence="6">
        <name>heme</name>
        <dbReference type="ChEBI" id="CHEBI:30413"/>
    </cofactor>
</comment>
<protein>
    <recommendedName>
        <fullName evidence="10">Cytochrome P450</fullName>
    </recommendedName>
</protein>
<evidence type="ECO:0000256" key="7">
    <source>
        <dbReference type="RuleBase" id="RU000461"/>
    </source>
</evidence>
<dbReference type="PANTHER" id="PTHR24286:SF256">
    <property type="entry name" value="CYTOCHROME P450 FAMILY PROTEIN"/>
    <property type="match status" value="1"/>
</dbReference>
<evidence type="ECO:0000256" key="3">
    <source>
        <dbReference type="ARBA" id="ARBA00022723"/>
    </source>
</evidence>
<keyword evidence="2" id="KW-0812">Transmembrane</keyword>
<keyword evidence="4" id="KW-1133">Transmembrane helix</keyword>
<dbReference type="GO" id="GO:0016125">
    <property type="term" value="P:sterol metabolic process"/>
    <property type="evidence" value="ECO:0007669"/>
    <property type="project" value="TreeGrafter"/>
</dbReference>
<dbReference type="PANTHER" id="PTHR24286">
    <property type="entry name" value="CYTOCHROME P450 26"/>
    <property type="match status" value="1"/>
</dbReference>
<evidence type="ECO:0000313" key="9">
    <source>
        <dbReference type="Proteomes" id="UP001188597"/>
    </source>
</evidence>
<name>A0AA88X4S8_9ASTE</name>
<dbReference type="Pfam" id="PF00067">
    <property type="entry name" value="p450"/>
    <property type="match status" value="1"/>
</dbReference>
<dbReference type="InterPro" id="IPR036396">
    <property type="entry name" value="Cyt_P450_sf"/>
</dbReference>
<keyword evidence="4" id="KW-0472">Membrane</keyword>
<dbReference type="GO" id="GO:0004497">
    <property type="term" value="F:monooxygenase activity"/>
    <property type="evidence" value="ECO:0007669"/>
    <property type="project" value="UniProtKB-KW"/>
</dbReference>
<keyword evidence="7" id="KW-0503">Monooxygenase</keyword>
<evidence type="ECO:0000256" key="1">
    <source>
        <dbReference type="ARBA" id="ARBA00004167"/>
    </source>
</evidence>
<dbReference type="GO" id="GO:0020037">
    <property type="term" value="F:heme binding"/>
    <property type="evidence" value="ECO:0007669"/>
    <property type="project" value="InterPro"/>
</dbReference>
<evidence type="ECO:0000256" key="6">
    <source>
        <dbReference type="PIRSR" id="PIRSR602403-1"/>
    </source>
</evidence>
<organism evidence="8 9">
    <name type="scientific">Escallonia herrerae</name>
    <dbReference type="NCBI Taxonomy" id="1293975"/>
    <lineage>
        <taxon>Eukaryota</taxon>
        <taxon>Viridiplantae</taxon>
        <taxon>Streptophyta</taxon>
        <taxon>Embryophyta</taxon>
        <taxon>Tracheophyta</taxon>
        <taxon>Spermatophyta</taxon>
        <taxon>Magnoliopsida</taxon>
        <taxon>eudicotyledons</taxon>
        <taxon>Gunneridae</taxon>
        <taxon>Pentapetalae</taxon>
        <taxon>asterids</taxon>
        <taxon>campanulids</taxon>
        <taxon>Escalloniales</taxon>
        <taxon>Escalloniaceae</taxon>
        <taxon>Escallonia</taxon>
    </lineage>
</organism>
<keyword evidence="6 7" id="KW-0349">Heme</keyword>
<dbReference type="InterPro" id="IPR017972">
    <property type="entry name" value="Cyt_P450_CS"/>
</dbReference>
<evidence type="ECO:0008006" key="10">
    <source>
        <dbReference type="Google" id="ProtNLM"/>
    </source>
</evidence>
<dbReference type="SUPFAM" id="SSF48264">
    <property type="entry name" value="Cytochrome P450"/>
    <property type="match status" value="1"/>
</dbReference>
<evidence type="ECO:0000256" key="5">
    <source>
        <dbReference type="ARBA" id="ARBA00023004"/>
    </source>
</evidence>
<dbReference type="GO" id="GO:0016020">
    <property type="term" value="C:membrane"/>
    <property type="evidence" value="ECO:0007669"/>
    <property type="project" value="UniProtKB-SubCell"/>
</dbReference>
<gene>
    <name evidence="8" type="ORF">RJ639_028290</name>
</gene>
<dbReference type="AlphaFoldDB" id="A0AA88X4S8"/>
<reference evidence="8" key="1">
    <citation type="submission" date="2022-12" db="EMBL/GenBank/DDBJ databases">
        <title>Draft genome assemblies for two species of Escallonia (Escalloniales).</title>
        <authorList>
            <person name="Chanderbali A."/>
            <person name="Dervinis C."/>
            <person name="Anghel I."/>
            <person name="Soltis D."/>
            <person name="Soltis P."/>
            <person name="Zapata F."/>
        </authorList>
    </citation>
    <scope>NUCLEOTIDE SEQUENCE</scope>
    <source>
        <strain evidence="8">UCBG64.0493</strain>
        <tissue evidence="8">Leaf</tissue>
    </source>
</reference>
<accession>A0AA88X4S8</accession>
<dbReference type="GO" id="GO:0016705">
    <property type="term" value="F:oxidoreductase activity, acting on paired donors, with incorporation or reduction of molecular oxygen"/>
    <property type="evidence" value="ECO:0007669"/>
    <property type="project" value="InterPro"/>
</dbReference>
<proteinExistence type="inferred from homology"/>
<keyword evidence="9" id="KW-1185">Reference proteome</keyword>
<comment type="subcellular location">
    <subcellularLocation>
        <location evidence="1">Membrane</location>
        <topology evidence="1">Single-pass membrane protein</topology>
    </subcellularLocation>
</comment>
<dbReference type="Gene3D" id="1.10.630.10">
    <property type="entry name" value="Cytochrome P450"/>
    <property type="match status" value="2"/>
</dbReference>
<keyword evidence="5 6" id="KW-0408">Iron</keyword>
<feature type="binding site" description="axial binding residue" evidence="6">
    <location>
        <position position="103"/>
    </location>
    <ligand>
        <name>heme</name>
        <dbReference type="ChEBI" id="CHEBI:30413"/>
    </ligand>
    <ligandPart>
        <name>Fe</name>
        <dbReference type="ChEBI" id="CHEBI:18248"/>
    </ligandPart>
</feature>
<comment type="similarity">
    <text evidence="7">Belongs to the cytochrome P450 family.</text>
</comment>
<sequence length="132" mass="15109">MSCLLALKDENEDAIPEEMIVDNFITLMIASHDTSAILLSLMVWKLSKEPEIYRKVFWTSYGTHMNKDIFDNPTEFDPTRFENLSKPIPPYAYIPFGGGLHSCIGNEFTRVETLTTIHRLVTMYESMVTVAL</sequence>
<dbReference type="Proteomes" id="UP001188597">
    <property type="component" value="Unassembled WGS sequence"/>
</dbReference>